<name>A0AB39VFV2_9FUSO</name>
<accession>A0AB39VFV2</accession>
<dbReference type="EMBL" id="CP165644">
    <property type="protein sequence ID" value="XDU66165.1"/>
    <property type="molecule type" value="Genomic_DNA"/>
</dbReference>
<organism evidence="2">
    <name type="scientific">Leptotrichia rugosa</name>
    <dbReference type="NCBI Taxonomy" id="3239302"/>
    <lineage>
        <taxon>Bacteria</taxon>
        <taxon>Fusobacteriati</taxon>
        <taxon>Fusobacteriota</taxon>
        <taxon>Fusobacteriia</taxon>
        <taxon>Fusobacteriales</taxon>
        <taxon>Leptotrichiaceae</taxon>
        <taxon>Leptotrichia</taxon>
    </lineage>
</organism>
<gene>
    <name evidence="2" type="ORF">AB8B22_06970</name>
</gene>
<feature type="transmembrane region" description="Helical" evidence="1">
    <location>
        <begin position="74"/>
        <end position="102"/>
    </location>
</feature>
<keyword evidence="1" id="KW-0472">Membrane</keyword>
<dbReference type="KEGG" id="lrug:AB8B22_06970"/>
<dbReference type="AlphaFoldDB" id="A0AB39VFV2"/>
<dbReference type="RefSeq" id="WP_094080098.1">
    <property type="nucleotide sequence ID" value="NZ_CP165644.1"/>
</dbReference>
<feature type="transmembrane region" description="Helical" evidence="1">
    <location>
        <begin position="40"/>
        <end position="62"/>
    </location>
</feature>
<proteinExistence type="predicted"/>
<keyword evidence="1" id="KW-1133">Transmembrane helix</keyword>
<evidence type="ECO:0000256" key="1">
    <source>
        <dbReference type="SAM" id="Phobius"/>
    </source>
</evidence>
<protein>
    <submittedName>
        <fullName evidence="2">Phospholipid phosphatase</fullName>
    </submittedName>
</protein>
<sequence length="140" mass="16819">MNEKKELNKNRNEKSRILMMSIIAYFAVFVLKKIDVVSNYMGIVLMILLYVYANYNLINIFFISKRTTFKIYIFLFLEVIYFFTGAFSLASIAVYLILLWILDYSIIKDEGREETPRINRFFQIYIVFKVVFILTMIFFM</sequence>
<keyword evidence="1" id="KW-0812">Transmembrane</keyword>
<feature type="transmembrane region" description="Helical" evidence="1">
    <location>
        <begin position="17"/>
        <end position="34"/>
    </location>
</feature>
<reference evidence="2" key="1">
    <citation type="submission" date="2024-07" db="EMBL/GenBank/DDBJ databases">
        <authorList>
            <person name="Li X.-J."/>
            <person name="Wang X."/>
        </authorList>
    </citation>
    <scope>NUCLEOTIDE SEQUENCE</scope>
    <source>
        <strain evidence="2">HSP-334</strain>
    </source>
</reference>
<feature type="transmembrane region" description="Helical" evidence="1">
    <location>
        <begin position="122"/>
        <end position="139"/>
    </location>
</feature>
<evidence type="ECO:0000313" key="2">
    <source>
        <dbReference type="EMBL" id="XDU66165.1"/>
    </source>
</evidence>